<feature type="chain" id="PRO_5036505020" evidence="3">
    <location>
        <begin position="24"/>
        <end position="561"/>
    </location>
</feature>
<evidence type="ECO:0000256" key="1">
    <source>
        <dbReference type="SAM" id="MobiDB-lite"/>
    </source>
</evidence>
<proteinExistence type="predicted"/>
<dbReference type="PANTHER" id="PTHR35560:SF3">
    <property type="entry name" value="PEPTIDASE S9 PROLYL OLIGOPEPTIDASE CATALYTIC DOMAIN-CONTAINING PROTEIN"/>
    <property type="match status" value="1"/>
</dbReference>
<dbReference type="SUPFAM" id="SSF53474">
    <property type="entry name" value="alpha/beta-Hydrolases"/>
    <property type="match status" value="1"/>
</dbReference>
<reference evidence="4" key="1">
    <citation type="submission" date="2016-04" db="EMBL/GenBank/DDBJ databases">
        <authorList>
            <person name="Nguyen H.D."/>
            <person name="Samba Siva P."/>
            <person name="Cullis J."/>
            <person name="Levesque C.A."/>
            <person name="Hambleton S."/>
        </authorList>
    </citation>
    <scope>NUCLEOTIDE SEQUENCE</scope>
    <source>
        <strain evidence="4">DAOMC 236426</strain>
    </source>
</reference>
<feature type="region of interest" description="Disordered" evidence="1">
    <location>
        <begin position="436"/>
        <end position="464"/>
    </location>
</feature>
<keyword evidence="2" id="KW-1133">Transmembrane helix</keyword>
<organism evidence="4 5">
    <name type="scientific">Tilletia controversa</name>
    <name type="common">dwarf bunt fungus</name>
    <dbReference type="NCBI Taxonomy" id="13291"/>
    <lineage>
        <taxon>Eukaryota</taxon>
        <taxon>Fungi</taxon>
        <taxon>Dikarya</taxon>
        <taxon>Basidiomycota</taxon>
        <taxon>Ustilaginomycotina</taxon>
        <taxon>Exobasidiomycetes</taxon>
        <taxon>Tilletiales</taxon>
        <taxon>Tilletiaceae</taxon>
        <taxon>Tilletia</taxon>
    </lineage>
</organism>
<keyword evidence="2" id="KW-0472">Membrane</keyword>
<keyword evidence="2" id="KW-0812">Transmembrane</keyword>
<dbReference type="Gene3D" id="3.40.50.1820">
    <property type="entry name" value="alpha/beta hydrolase"/>
    <property type="match status" value="1"/>
</dbReference>
<accession>A0A8X7ST07</accession>
<reference evidence="4" key="2">
    <citation type="journal article" date="2019" name="IMA Fungus">
        <title>Genome sequencing and comparison of five Tilletia species to identify candidate genes for the detection of regulated species infecting wheat.</title>
        <authorList>
            <person name="Nguyen H.D.T."/>
            <person name="Sultana T."/>
            <person name="Kesanakurti P."/>
            <person name="Hambleton S."/>
        </authorList>
    </citation>
    <scope>NUCLEOTIDE SEQUENCE</scope>
    <source>
        <strain evidence="4">DAOMC 236426</strain>
    </source>
</reference>
<feature type="signal peptide" evidence="3">
    <location>
        <begin position="1"/>
        <end position="23"/>
    </location>
</feature>
<keyword evidence="3" id="KW-0732">Signal</keyword>
<dbReference type="InterPro" id="IPR029058">
    <property type="entry name" value="AB_hydrolase_fold"/>
</dbReference>
<protein>
    <submittedName>
        <fullName evidence="4">Uncharacterized protein</fullName>
    </submittedName>
</protein>
<dbReference type="PANTHER" id="PTHR35560">
    <property type="entry name" value="BLL0132 PROTEIN"/>
    <property type="match status" value="1"/>
</dbReference>
<feature type="compositionally biased region" description="Low complexity" evidence="1">
    <location>
        <begin position="438"/>
        <end position="464"/>
    </location>
</feature>
<comment type="caution">
    <text evidence="4">The sequence shown here is derived from an EMBL/GenBank/DDBJ whole genome shotgun (WGS) entry which is preliminary data.</text>
</comment>
<evidence type="ECO:0000256" key="3">
    <source>
        <dbReference type="SAM" id="SignalP"/>
    </source>
</evidence>
<sequence>MQPTAAAAIVFSSLLAAAASTSASHISAPSHAHHNLAARLHADGPSSEALADWHARDASTLASGGSNNEGELHTPLTIPAGAKLKNLTIANSNDEIVVYWPQKTHNKKATAAFVMIHGRIRNGNDYWTVMNDALQSALGDGYPGVDSNTIVTAPQFFSTIFNKDQYTSNQLAWADVNAWQAGEVATHPKKTTSSSFDALDAFIDEFSNTSKYPNLKNLTLVGHGGGGQLMARYAMVGKDTPSSLSIRYIVGDPSSNAYFTKDRPSDVPKSVASKKKCPDYNQWRYGYDNFTTYTGLKGKPINFFTQYIQRDVIQIIGYQDVDSSGDQYCMAMLQGGQKRRDRNLSWWRYINTLARTNYDVSGFPGGFEESDLPDWSNISQHQIAHRLIVVENADHDAAKVFGGDEGRAALFGVDNLPTGWRPDGWKVEGTGKYVVGLSNESGKSPSGSGSGKNPSGEAAPVAGSDTAASAAAPGVQVRKGSAVLGGVAISALALVGGVLALLIYVRRNKARSWKAPHWTSVIWTTICPPSDRKKASLPAYIELSQHGTQDTHTHARNPSPR</sequence>
<feature type="transmembrane region" description="Helical" evidence="2">
    <location>
        <begin position="482"/>
        <end position="505"/>
    </location>
</feature>
<evidence type="ECO:0000256" key="2">
    <source>
        <dbReference type="SAM" id="Phobius"/>
    </source>
</evidence>
<name>A0A8X7ST07_9BASI</name>
<evidence type="ECO:0000313" key="5">
    <source>
        <dbReference type="Proteomes" id="UP000077684"/>
    </source>
</evidence>
<keyword evidence="5" id="KW-1185">Reference proteome</keyword>
<evidence type="ECO:0000313" key="4">
    <source>
        <dbReference type="EMBL" id="KAE8238838.1"/>
    </source>
</evidence>
<dbReference type="AlphaFoldDB" id="A0A8X7ST07"/>
<dbReference type="EMBL" id="LWDE02001968">
    <property type="protein sequence ID" value="KAE8238838.1"/>
    <property type="molecule type" value="Genomic_DNA"/>
</dbReference>
<dbReference type="Proteomes" id="UP000077684">
    <property type="component" value="Unassembled WGS sequence"/>
</dbReference>
<gene>
    <name evidence="4" type="ORF">A4X06_0g8608</name>
</gene>